<dbReference type="InterPro" id="IPR013083">
    <property type="entry name" value="Znf_RING/FYVE/PHD"/>
</dbReference>
<feature type="compositionally biased region" description="Basic and acidic residues" evidence="5">
    <location>
        <begin position="316"/>
        <end position="345"/>
    </location>
</feature>
<dbReference type="Gene3D" id="3.10.20.90">
    <property type="entry name" value="Phosphatidylinositol 3-kinase Catalytic Subunit, Chain A, domain 1"/>
    <property type="match status" value="1"/>
</dbReference>
<dbReference type="Gene3D" id="3.30.40.10">
    <property type="entry name" value="Zinc/RING finger domain, C3HC4 (zinc finger)"/>
    <property type="match status" value="1"/>
</dbReference>
<feature type="region of interest" description="Disordered" evidence="5">
    <location>
        <begin position="126"/>
        <end position="359"/>
    </location>
</feature>
<comment type="caution">
    <text evidence="7">The sequence shown here is derived from an EMBL/GenBank/DDBJ whole genome shotgun (WGS) entry which is preliminary data.</text>
</comment>
<dbReference type="Pfam" id="PF13923">
    <property type="entry name" value="zf-C3HC4_2"/>
    <property type="match status" value="1"/>
</dbReference>
<dbReference type="InterPro" id="IPR044807">
    <property type="entry name" value="DRIP1-like"/>
</dbReference>
<feature type="compositionally biased region" description="Basic and acidic residues" evidence="5">
    <location>
        <begin position="157"/>
        <end position="168"/>
    </location>
</feature>
<dbReference type="Proteomes" id="UP000807115">
    <property type="component" value="Chromosome 1"/>
</dbReference>
<gene>
    <name evidence="7" type="ORF">BDA96_01G099400</name>
</gene>
<dbReference type="PANTHER" id="PTHR46293">
    <property type="entry name" value="E3 UBIQUITIN PROTEIN LIGASE DRIP1"/>
    <property type="match status" value="1"/>
</dbReference>
<dbReference type="PROSITE" id="PS00518">
    <property type="entry name" value="ZF_RING_1"/>
    <property type="match status" value="1"/>
</dbReference>
<dbReference type="GO" id="GO:0008270">
    <property type="term" value="F:zinc ion binding"/>
    <property type="evidence" value="ECO:0007669"/>
    <property type="project" value="UniProtKB-KW"/>
</dbReference>
<evidence type="ECO:0000256" key="2">
    <source>
        <dbReference type="ARBA" id="ARBA00022771"/>
    </source>
</evidence>
<feature type="compositionally biased region" description="Polar residues" evidence="5">
    <location>
        <begin position="346"/>
        <end position="356"/>
    </location>
</feature>
<dbReference type="SMART" id="SM00184">
    <property type="entry name" value="RING"/>
    <property type="match status" value="1"/>
</dbReference>
<keyword evidence="1" id="KW-0479">Metal-binding</keyword>
<feature type="compositionally biased region" description="Basic and acidic residues" evidence="5">
    <location>
        <begin position="286"/>
        <end position="307"/>
    </location>
</feature>
<keyword evidence="3" id="KW-0862">Zinc</keyword>
<dbReference type="SUPFAM" id="SSF57850">
    <property type="entry name" value="RING/U-box"/>
    <property type="match status" value="1"/>
</dbReference>
<evidence type="ECO:0000256" key="1">
    <source>
        <dbReference type="ARBA" id="ARBA00022723"/>
    </source>
</evidence>
<reference evidence="7" key="1">
    <citation type="journal article" date="2019" name="BMC Genomics">
        <title>A new reference genome for Sorghum bicolor reveals high levels of sequence similarity between sweet and grain genotypes: implications for the genetics of sugar metabolism.</title>
        <authorList>
            <person name="Cooper E.A."/>
            <person name="Brenton Z.W."/>
            <person name="Flinn B.S."/>
            <person name="Jenkins J."/>
            <person name="Shu S."/>
            <person name="Flowers D."/>
            <person name="Luo F."/>
            <person name="Wang Y."/>
            <person name="Xia P."/>
            <person name="Barry K."/>
            <person name="Daum C."/>
            <person name="Lipzen A."/>
            <person name="Yoshinaga Y."/>
            <person name="Schmutz J."/>
            <person name="Saski C."/>
            <person name="Vermerris W."/>
            <person name="Kresovich S."/>
        </authorList>
    </citation>
    <scope>NUCLEOTIDE SEQUENCE</scope>
</reference>
<dbReference type="InterPro" id="IPR017907">
    <property type="entry name" value="Znf_RING_CS"/>
</dbReference>
<dbReference type="PROSITE" id="PS50089">
    <property type="entry name" value="ZF_RING_2"/>
    <property type="match status" value="1"/>
</dbReference>
<proteinExistence type="predicted"/>
<evidence type="ECO:0000256" key="3">
    <source>
        <dbReference type="ARBA" id="ARBA00022833"/>
    </source>
</evidence>
<dbReference type="AlphaFoldDB" id="A0A921UY46"/>
<organism evidence="7 8">
    <name type="scientific">Sorghum bicolor</name>
    <name type="common">Sorghum</name>
    <name type="synonym">Sorghum vulgare</name>
    <dbReference type="NCBI Taxonomy" id="4558"/>
    <lineage>
        <taxon>Eukaryota</taxon>
        <taxon>Viridiplantae</taxon>
        <taxon>Streptophyta</taxon>
        <taxon>Embryophyta</taxon>
        <taxon>Tracheophyta</taxon>
        <taxon>Spermatophyta</taxon>
        <taxon>Magnoliopsida</taxon>
        <taxon>Liliopsida</taxon>
        <taxon>Poales</taxon>
        <taxon>Poaceae</taxon>
        <taxon>PACMAD clade</taxon>
        <taxon>Panicoideae</taxon>
        <taxon>Andropogonodae</taxon>
        <taxon>Andropogoneae</taxon>
        <taxon>Sorghinae</taxon>
        <taxon>Sorghum</taxon>
    </lineage>
</organism>
<dbReference type="GO" id="GO:0004842">
    <property type="term" value="F:ubiquitin-protein transferase activity"/>
    <property type="evidence" value="ECO:0007669"/>
    <property type="project" value="InterPro"/>
</dbReference>
<feature type="compositionally biased region" description="Basic residues" evidence="5">
    <location>
        <begin position="131"/>
        <end position="140"/>
    </location>
</feature>
<keyword evidence="2 4" id="KW-0863">Zinc-finger</keyword>
<dbReference type="EMBL" id="CM027680">
    <property type="protein sequence ID" value="KAG0547660.1"/>
    <property type="molecule type" value="Genomic_DNA"/>
</dbReference>
<reference evidence="7" key="2">
    <citation type="submission" date="2020-10" db="EMBL/GenBank/DDBJ databases">
        <authorList>
            <person name="Cooper E.A."/>
            <person name="Brenton Z.W."/>
            <person name="Flinn B.S."/>
            <person name="Jenkins J."/>
            <person name="Shu S."/>
            <person name="Flowers D."/>
            <person name="Luo F."/>
            <person name="Wang Y."/>
            <person name="Xia P."/>
            <person name="Barry K."/>
            <person name="Daum C."/>
            <person name="Lipzen A."/>
            <person name="Yoshinaga Y."/>
            <person name="Schmutz J."/>
            <person name="Saski C."/>
            <person name="Vermerris W."/>
            <person name="Kresovich S."/>
        </authorList>
    </citation>
    <scope>NUCLEOTIDE SEQUENCE</scope>
</reference>
<dbReference type="CDD" id="cd16525">
    <property type="entry name" value="RING-HC_PCGF"/>
    <property type="match status" value="1"/>
</dbReference>
<evidence type="ECO:0000313" key="8">
    <source>
        <dbReference type="Proteomes" id="UP000807115"/>
    </source>
</evidence>
<feature type="compositionally biased region" description="Basic and acidic residues" evidence="5">
    <location>
        <begin position="253"/>
        <end position="277"/>
    </location>
</feature>
<protein>
    <recommendedName>
        <fullName evidence="6">RING-type domain-containing protein</fullName>
    </recommendedName>
</protein>
<dbReference type="InterPro" id="IPR001841">
    <property type="entry name" value="Znf_RING"/>
</dbReference>
<accession>A0A921UY46</accession>
<feature type="compositionally biased region" description="Polar residues" evidence="5">
    <location>
        <begin position="169"/>
        <end position="184"/>
    </location>
</feature>
<sequence length="498" mass="55199">MGTARGLARVRREALAACMTCPLCRGLLRAATAITLCLHTFCRECIMEKINDEEVDCCPVCDIDLGCDPEEKLRPDHNLQDIRNKVFPIKKINVDAPKAVTILPAKRKQRSLSSLVVDTPSVVKRTSLTGKRTKAKRRAASSRATSPVNNGTMKLPIKSENRDQKTEKSSASQSTKVVTTANKTENQDQKKTRKTLAKQSTRAATPANKKQRNTDVEVSSKASSENRKNGKTVDKDELRKSSKVPRSTPKIHAVNEEQIKEKESEVPTRKGEADNKVPRSTPKIHAVNEEQIKEKDELPTRKGEADNKVVIPGTSVREHSNNSNLKEKNDHSPRESSPLKDKTTTQDDSYQGSLGSASDLHDPITTPVWFSLISLPNQKEDPQLPQLSKTYMRIKDGGLQISSVQRYIMKKLDLANENEVEIICHGEPICPSSTLHGLMELWHRRQPTEPVEALVGTPANEFVMVLGYRRRQHPNSVPSTVAVPPGSARVTACTAVEP</sequence>
<feature type="domain" description="RING-type" evidence="6">
    <location>
        <begin position="21"/>
        <end position="62"/>
    </location>
</feature>
<dbReference type="PANTHER" id="PTHR46293:SF17">
    <property type="entry name" value="RING-TYPE DOMAIN-CONTAINING PROTEIN"/>
    <property type="match status" value="1"/>
</dbReference>
<evidence type="ECO:0000259" key="6">
    <source>
        <dbReference type="PROSITE" id="PS50089"/>
    </source>
</evidence>
<feature type="compositionally biased region" description="Basic and acidic residues" evidence="5">
    <location>
        <begin position="224"/>
        <end position="240"/>
    </location>
</feature>
<evidence type="ECO:0000256" key="5">
    <source>
        <dbReference type="SAM" id="MobiDB-lite"/>
    </source>
</evidence>
<evidence type="ECO:0000256" key="4">
    <source>
        <dbReference type="PROSITE-ProRule" id="PRU00175"/>
    </source>
</evidence>
<name>A0A921UY46_SORBI</name>
<evidence type="ECO:0000313" key="7">
    <source>
        <dbReference type="EMBL" id="KAG0547660.1"/>
    </source>
</evidence>